<dbReference type="AlphaFoldDB" id="A0A178MDT6"/>
<dbReference type="Pfam" id="PF25583">
    <property type="entry name" value="WCX"/>
    <property type="match status" value="1"/>
</dbReference>
<dbReference type="InterPro" id="IPR026881">
    <property type="entry name" value="WYL_dom"/>
</dbReference>
<comment type="caution">
    <text evidence="4">The sequence shown here is derived from an EMBL/GenBank/DDBJ whole genome shotgun (WGS) entry which is preliminary data.</text>
</comment>
<proteinExistence type="predicted"/>
<keyword evidence="5" id="KW-1185">Reference proteome</keyword>
<evidence type="ECO:0000313" key="4">
    <source>
        <dbReference type="EMBL" id="OAN46942.1"/>
    </source>
</evidence>
<dbReference type="InterPro" id="IPR057727">
    <property type="entry name" value="WCX_dom"/>
</dbReference>
<evidence type="ECO:0000259" key="3">
    <source>
        <dbReference type="Pfam" id="PF25583"/>
    </source>
</evidence>
<reference evidence="4 5" key="1">
    <citation type="submission" date="2016-04" db="EMBL/GenBank/DDBJ databases">
        <title>Chloroflexus islandicus sp. nov., a thermophilic filamentous anoxygenic phototrophic bacterium from geyser Strokkur (Iceland).</title>
        <authorList>
            <person name="Gaisin V.A."/>
            <person name="Kalashnikov A.M."/>
            <person name="Sukhacheva M.V."/>
            <person name="Grouzdev D.S."/>
            <person name="Ivanov T.M."/>
            <person name="Kuznetsov B."/>
            <person name="Gorlenko V.M."/>
        </authorList>
    </citation>
    <scope>NUCLEOTIDE SEQUENCE [LARGE SCALE GENOMIC DNA]</scope>
    <source>
        <strain evidence="5">isl-2</strain>
    </source>
</reference>
<dbReference type="Pfam" id="PF13280">
    <property type="entry name" value="WYL"/>
    <property type="match status" value="1"/>
</dbReference>
<dbReference type="PROSITE" id="PS52050">
    <property type="entry name" value="WYL"/>
    <property type="match status" value="1"/>
</dbReference>
<dbReference type="Proteomes" id="UP000078287">
    <property type="component" value="Unassembled WGS sequence"/>
</dbReference>
<evidence type="ECO:0000313" key="5">
    <source>
        <dbReference type="Proteomes" id="UP000078287"/>
    </source>
</evidence>
<dbReference type="InterPro" id="IPR051534">
    <property type="entry name" value="CBASS_pafABC_assoc_protein"/>
</dbReference>
<dbReference type="EMBL" id="LWQS01000041">
    <property type="protein sequence ID" value="OAN46942.1"/>
    <property type="molecule type" value="Genomic_DNA"/>
</dbReference>
<name>A0A178MDT6_9CHLR</name>
<feature type="domain" description="WYL" evidence="2">
    <location>
        <begin position="177"/>
        <end position="237"/>
    </location>
</feature>
<accession>A0A178MDT6</accession>
<evidence type="ECO:0000256" key="1">
    <source>
        <dbReference type="SAM" id="MobiDB-lite"/>
    </source>
</evidence>
<dbReference type="STRING" id="1707952.A6A03_11585"/>
<feature type="region of interest" description="Disordered" evidence="1">
    <location>
        <begin position="1"/>
        <end position="21"/>
    </location>
</feature>
<feature type="domain" description="WCX" evidence="3">
    <location>
        <begin position="261"/>
        <end position="334"/>
    </location>
</feature>
<dbReference type="PANTHER" id="PTHR34580">
    <property type="match status" value="1"/>
</dbReference>
<gene>
    <name evidence="4" type="ORF">A6A03_11585</name>
</gene>
<evidence type="ECO:0000259" key="2">
    <source>
        <dbReference type="Pfam" id="PF13280"/>
    </source>
</evidence>
<protein>
    <submittedName>
        <fullName evidence="4">WYL domain-containing protein</fullName>
    </submittedName>
</protein>
<dbReference type="PANTHER" id="PTHR34580:SF1">
    <property type="entry name" value="PROTEIN PAFC"/>
    <property type="match status" value="1"/>
</dbReference>
<organism evidence="4 5">
    <name type="scientific">Chloroflexus islandicus</name>
    <dbReference type="NCBI Taxonomy" id="1707952"/>
    <lineage>
        <taxon>Bacteria</taxon>
        <taxon>Bacillati</taxon>
        <taxon>Chloroflexota</taxon>
        <taxon>Chloroflexia</taxon>
        <taxon>Chloroflexales</taxon>
        <taxon>Chloroflexineae</taxon>
        <taxon>Chloroflexaceae</taxon>
        <taxon>Chloroflexus</taxon>
    </lineage>
</organism>
<sequence length="340" mass="39473">MATRCHVATPRSRRGRGQKRSSALTVQRRLWLISRFVRGPATPAELIADARRTFDSSIYPPNALVALRHDFNALRNEFLCTIERQPDGRYALTDFGRLTLLNLPDEELEALAFLTSLFSEGSWPNGLQVRSLLDHVIALLPPERRANLRQQQNMDIELPQSSATVDPQLLSRLRRNLRRHALRFLYRSTFSQEPEAHRVAPVRLLMRDGHTYLEAYCYSSPHQATVGRYIPYRVDRIIPDSLHVERRVLPPELPPRKVWSLRYWLSPQVARNRDVALWFPNSAVTYHPDGSAEIVAQTSDLWQAEQILLRYREHCRVLEPDELVAMIRQTIERMRAVYAE</sequence>